<proteinExistence type="predicted"/>
<dbReference type="InterPro" id="IPR059112">
    <property type="entry name" value="CysZ/EI24"/>
</dbReference>
<feature type="region of interest" description="Disordered" evidence="5">
    <location>
        <begin position="331"/>
        <end position="383"/>
    </location>
</feature>
<organism evidence="7 8">
    <name type="scientific">Lampropedia aestuarii</name>
    <dbReference type="NCBI Taxonomy" id="2562762"/>
    <lineage>
        <taxon>Bacteria</taxon>
        <taxon>Pseudomonadati</taxon>
        <taxon>Pseudomonadota</taxon>
        <taxon>Betaproteobacteria</taxon>
        <taxon>Burkholderiales</taxon>
        <taxon>Comamonadaceae</taxon>
        <taxon>Lampropedia</taxon>
    </lineage>
</organism>
<evidence type="ECO:0000313" key="7">
    <source>
        <dbReference type="EMBL" id="THJ35701.1"/>
    </source>
</evidence>
<evidence type="ECO:0000256" key="3">
    <source>
        <dbReference type="ARBA" id="ARBA00022989"/>
    </source>
</evidence>
<evidence type="ECO:0000256" key="1">
    <source>
        <dbReference type="ARBA" id="ARBA00004141"/>
    </source>
</evidence>
<comment type="caution">
    <text evidence="7">The sequence shown here is derived from an EMBL/GenBank/DDBJ whole genome shotgun (WGS) entry which is preliminary data.</text>
</comment>
<dbReference type="EMBL" id="SSWX01000003">
    <property type="protein sequence ID" value="THJ35701.1"/>
    <property type="molecule type" value="Genomic_DNA"/>
</dbReference>
<evidence type="ECO:0000256" key="4">
    <source>
        <dbReference type="ARBA" id="ARBA00023136"/>
    </source>
</evidence>
<comment type="subcellular location">
    <subcellularLocation>
        <location evidence="1">Membrane</location>
        <topology evidence="1">Multi-pass membrane protein</topology>
    </subcellularLocation>
</comment>
<reference evidence="7 8" key="1">
    <citation type="submission" date="2019-04" db="EMBL/GenBank/DDBJ databases">
        <title>Lampropedia sp YIM MLB12 draf genome.</title>
        <authorList>
            <person name="Wang Y.-X."/>
        </authorList>
    </citation>
    <scope>NUCLEOTIDE SEQUENCE [LARGE SCALE GENOMIC DNA]</scope>
    <source>
        <strain evidence="7 8">YIM MLB12</strain>
    </source>
</reference>
<keyword evidence="8" id="KW-1185">Reference proteome</keyword>
<feature type="compositionally biased region" description="Low complexity" evidence="5">
    <location>
        <begin position="355"/>
        <end position="383"/>
    </location>
</feature>
<keyword evidence="3 6" id="KW-1133">Transmembrane helix</keyword>
<dbReference type="Proteomes" id="UP000306236">
    <property type="component" value="Unassembled WGS sequence"/>
</dbReference>
<evidence type="ECO:0000313" key="8">
    <source>
        <dbReference type="Proteomes" id="UP000306236"/>
    </source>
</evidence>
<dbReference type="OrthoDB" id="8565703at2"/>
<protein>
    <submittedName>
        <fullName evidence="7">EI24 domain-containing protein</fullName>
    </submittedName>
</protein>
<evidence type="ECO:0000256" key="2">
    <source>
        <dbReference type="ARBA" id="ARBA00022692"/>
    </source>
</evidence>
<dbReference type="Pfam" id="PF07264">
    <property type="entry name" value="EI24"/>
    <property type="match status" value="1"/>
</dbReference>
<dbReference type="AlphaFoldDB" id="A0A4S5BWU4"/>
<name>A0A4S5BWU4_9BURK</name>
<keyword evidence="4 6" id="KW-0472">Membrane</keyword>
<feature type="transmembrane region" description="Helical" evidence="6">
    <location>
        <begin position="198"/>
        <end position="217"/>
    </location>
</feature>
<feature type="transmembrane region" description="Helical" evidence="6">
    <location>
        <begin position="128"/>
        <end position="148"/>
    </location>
</feature>
<keyword evidence="2 6" id="KW-0812">Transmembrane</keyword>
<gene>
    <name evidence="7" type="ORF">E8K88_03720</name>
</gene>
<feature type="transmembrane region" description="Helical" evidence="6">
    <location>
        <begin position="20"/>
        <end position="43"/>
    </location>
</feature>
<feature type="transmembrane region" description="Helical" evidence="6">
    <location>
        <begin position="78"/>
        <end position="107"/>
    </location>
</feature>
<evidence type="ECO:0000256" key="6">
    <source>
        <dbReference type="SAM" id="Phobius"/>
    </source>
</evidence>
<accession>A0A4S5BWU4</accession>
<evidence type="ECO:0000256" key="5">
    <source>
        <dbReference type="SAM" id="MobiDB-lite"/>
    </source>
</evidence>
<sequence>MQLIMESFWRALLDSFRPKIIGLSFLPLLLIVVAALVLGYFYWGAAVMTVTDWMHASVIWTWVDGRLSELGAQNVTAIFAPLLVVLLVSPILVILSLLLVTMLMTPAMAKQVATKRFPGLKPQAGSTFWRSLGWSLSSTVMALLALVVTLPLWLIPPMALILPPLIWGWLAYRVMSFDALVEYTSSAERKAILEQHRWPLLVIGIICGFLGAMPSIVWASGLIFALAFFVLIPAAVWLFTWVFALTSLWYAHYCLAVVAERRGAQALVAEPEVPSAPASGVAPVADAVASPAAATSSSSSDEVASAAKASVVAVEVVDAVQAVDEKSVVKGSSQRLIATDVPVDTPAPDAGTNTSQDASSHSAADASSTGPNTSSSDSPSPRE</sequence>
<feature type="transmembrane region" description="Helical" evidence="6">
    <location>
        <begin position="223"/>
        <end position="251"/>
    </location>
</feature>